<evidence type="ECO:0000256" key="1">
    <source>
        <dbReference type="ARBA" id="ARBA00004609"/>
    </source>
</evidence>
<proteinExistence type="inferred from homology"/>
<evidence type="ECO:0000256" key="2">
    <source>
        <dbReference type="ARBA" id="ARBA00008773"/>
    </source>
</evidence>
<dbReference type="GO" id="GO:0005975">
    <property type="term" value="P:carbohydrate metabolic process"/>
    <property type="evidence" value="ECO:0007669"/>
    <property type="project" value="InterPro"/>
</dbReference>
<protein>
    <submittedName>
        <fullName evidence="15 16">Glucan endo-1,3-beta-glucosidase 4-like isoform X1</fullName>
    </submittedName>
</protein>
<dbReference type="InterPro" id="IPR000490">
    <property type="entry name" value="Glyco_hydro_17"/>
</dbReference>
<comment type="subcellular location">
    <subcellularLocation>
        <location evidence="1">Cell membrane</location>
        <topology evidence="1">Lipid-anchor</topology>
        <topology evidence="1">GPI-anchor</topology>
    </subcellularLocation>
</comment>
<keyword evidence="4" id="KW-0449">Lipoprotein</keyword>
<evidence type="ECO:0000256" key="9">
    <source>
        <dbReference type="ARBA" id="ARBA00023180"/>
    </source>
</evidence>
<keyword evidence="4" id="KW-0336">GPI-anchor</keyword>
<evidence type="ECO:0000256" key="6">
    <source>
        <dbReference type="ARBA" id="ARBA00022801"/>
    </source>
</evidence>
<dbReference type="GeneID" id="103697069"/>
<dbReference type="AlphaFoldDB" id="A0A8B7MSR7"/>
<dbReference type="PANTHER" id="PTHR32227">
    <property type="entry name" value="GLUCAN ENDO-1,3-BETA-GLUCOSIDASE BG1-RELATED-RELATED"/>
    <property type="match status" value="1"/>
</dbReference>
<evidence type="ECO:0000256" key="12">
    <source>
        <dbReference type="SAM" id="SignalP"/>
    </source>
</evidence>
<feature type="chain" id="PRO_5044664324" evidence="12">
    <location>
        <begin position="26"/>
        <end position="507"/>
    </location>
</feature>
<organism evidence="14 16">
    <name type="scientific">Phoenix dactylifera</name>
    <name type="common">Date palm</name>
    <dbReference type="NCBI Taxonomy" id="42345"/>
    <lineage>
        <taxon>Eukaryota</taxon>
        <taxon>Viridiplantae</taxon>
        <taxon>Streptophyta</taxon>
        <taxon>Embryophyta</taxon>
        <taxon>Tracheophyta</taxon>
        <taxon>Spermatophyta</taxon>
        <taxon>Magnoliopsida</taxon>
        <taxon>Liliopsida</taxon>
        <taxon>Arecaceae</taxon>
        <taxon>Coryphoideae</taxon>
        <taxon>Phoeniceae</taxon>
        <taxon>Phoenix</taxon>
    </lineage>
</organism>
<evidence type="ECO:0000256" key="5">
    <source>
        <dbReference type="ARBA" id="ARBA00022729"/>
    </source>
</evidence>
<keyword evidence="10" id="KW-0326">Glycosidase</keyword>
<dbReference type="GO" id="GO:0098552">
    <property type="term" value="C:side of membrane"/>
    <property type="evidence" value="ECO:0007669"/>
    <property type="project" value="UniProtKB-KW"/>
</dbReference>
<reference evidence="15 16" key="1">
    <citation type="submission" date="2025-04" db="UniProtKB">
        <authorList>
            <consortium name="RefSeq"/>
        </authorList>
    </citation>
    <scope>IDENTIFICATION</scope>
    <source>
        <tissue evidence="15 16">Young leaves</tissue>
    </source>
</reference>
<dbReference type="Pfam" id="PF00332">
    <property type="entry name" value="Glyco_hydro_17"/>
    <property type="match status" value="1"/>
</dbReference>
<dbReference type="Gene3D" id="3.20.20.80">
    <property type="entry name" value="Glycosidases"/>
    <property type="match status" value="1"/>
</dbReference>
<gene>
    <name evidence="15 16 17" type="primary">LOC103697069</name>
</gene>
<keyword evidence="5 12" id="KW-0732">Signal</keyword>
<evidence type="ECO:0000313" key="16">
    <source>
        <dbReference type="RefSeq" id="XP_017696076.1"/>
    </source>
</evidence>
<evidence type="ECO:0000256" key="11">
    <source>
        <dbReference type="RuleBase" id="RU004335"/>
    </source>
</evidence>
<evidence type="ECO:0000259" key="13">
    <source>
        <dbReference type="SMART" id="SM00768"/>
    </source>
</evidence>
<keyword evidence="6" id="KW-0378">Hydrolase</keyword>
<dbReference type="RefSeq" id="XP_017696076.1">
    <property type="nucleotide sequence ID" value="XM_017840587.3"/>
</dbReference>
<dbReference type="SUPFAM" id="SSF51445">
    <property type="entry name" value="(Trans)glycosidases"/>
    <property type="match status" value="1"/>
</dbReference>
<dbReference type="RefSeq" id="XP_008777061.1">
    <property type="nucleotide sequence ID" value="XM_008778839.4"/>
</dbReference>
<keyword evidence="7" id="KW-0472">Membrane</keyword>
<dbReference type="OrthoDB" id="941679at2759"/>
<evidence type="ECO:0000256" key="10">
    <source>
        <dbReference type="ARBA" id="ARBA00023295"/>
    </source>
</evidence>
<keyword evidence="8" id="KW-1015">Disulfide bond</keyword>
<dbReference type="Gene3D" id="1.20.58.1040">
    <property type="match status" value="1"/>
</dbReference>
<accession>A0A8B7MSR7</accession>
<dbReference type="GO" id="GO:0004553">
    <property type="term" value="F:hydrolase activity, hydrolyzing O-glycosyl compounds"/>
    <property type="evidence" value="ECO:0007669"/>
    <property type="project" value="InterPro"/>
</dbReference>
<dbReference type="KEGG" id="pda:103697069"/>
<name>A0A8B7MSR7_PHODC</name>
<keyword evidence="14" id="KW-1185">Reference proteome</keyword>
<evidence type="ECO:0000256" key="3">
    <source>
        <dbReference type="ARBA" id="ARBA00022475"/>
    </source>
</evidence>
<dbReference type="SMART" id="SM00768">
    <property type="entry name" value="X8"/>
    <property type="match status" value="1"/>
</dbReference>
<sequence>MLLQRWQTCILLLIFIFFVNSGASGAFVGVNIRTDVFNLQSAEGIVSVLQAQQIKHVRLFDADHQMLNALANTGIEVMIGIPNDQLPVIGNSQEAAADWINKNIADFLPATDITCIAVGNEVLTTTPDAALLLPAMQFLHSALLAADLHYQVKVSSPHSMLMIPKSFPPSTATFNLKWNSLMHQFLLFLKNTDSSFLFNAHPYYGHTKGEDIFTIDNSLFQSFPSNKQIMEPKTPLNYSNTFDAMVVAAYYAMQALDVYGIPVIVTEFRGPRLDGPKEPDTMVDNALVYNSNLIRHVLDDSGTPSQPNTAVGAYLYELFNEGLQPGLVSEKNWEDMSSNRNTLYSLRFASLADAGTNLQGLVFCVANSSADTDALTLGLNWACGPGSANCSAIQPGQPCYEANDLAAVASYAYNDYYQRMKANGGTCDFNNTAMLTTSDPSHGLCIFTGRDSIAPNPSPSNSTTVSPGSAGSGGSIAPLSPFDGVAKLQVLKITYLIPVILYLWFDM</sequence>
<keyword evidence="9" id="KW-0325">Glycoprotein</keyword>
<dbReference type="InterPro" id="IPR012946">
    <property type="entry name" value="X8"/>
</dbReference>
<comment type="similarity">
    <text evidence="2 11">Belongs to the glycosyl hydrolase 17 family.</text>
</comment>
<evidence type="ECO:0000313" key="17">
    <source>
        <dbReference type="RefSeq" id="XP_038972013.1"/>
    </source>
</evidence>
<dbReference type="GO" id="GO:0009506">
    <property type="term" value="C:plasmodesma"/>
    <property type="evidence" value="ECO:0007669"/>
    <property type="project" value="UniProtKB-ARBA"/>
</dbReference>
<dbReference type="FunFam" id="1.20.58.1040:FF:000001">
    <property type="entry name" value="Glucan endo-1,3-beta-glucosidase 4"/>
    <property type="match status" value="1"/>
</dbReference>
<dbReference type="Pfam" id="PF07983">
    <property type="entry name" value="X8"/>
    <property type="match status" value="1"/>
</dbReference>
<evidence type="ECO:0000256" key="4">
    <source>
        <dbReference type="ARBA" id="ARBA00022622"/>
    </source>
</evidence>
<dbReference type="GO" id="GO:0005886">
    <property type="term" value="C:plasma membrane"/>
    <property type="evidence" value="ECO:0007669"/>
    <property type="project" value="UniProtKB-SubCell"/>
</dbReference>
<evidence type="ECO:0000313" key="15">
    <source>
        <dbReference type="RefSeq" id="XP_008777061.1"/>
    </source>
</evidence>
<feature type="signal peptide" evidence="12">
    <location>
        <begin position="1"/>
        <end position="25"/>
    </location>
</feature>
<evidence type="ECO:0000256" key="7">
    <source>
        <dbReference type="ARBA" id="ARBA00023136"/>
    </source>
</evidence>
<dbReference type="InterPro" id="IPR044965">
    <property type="entry name" value="Glyco_hydro_17_plant"/>
</dbReference>
<keyword evidence="3" id="KW-1003">Cell membrane</keyword>
<evidence type="ECO:0000256" key="8">
    <source>
        <dbReference type="ARBA" id="ARBA00023157"/>
    </source>
</evidence>
<dbReference type="InterPro" id="IPR017853">
    <property type="entry name" value="GH"/>
</dbReference>
<feature type="domain" description="X8" evidence="13">
    <location>
        <begin position="362"/>
        <end position="447"/>
    </location>
</feature>
<dbReference type="Proteomes" id="UP000228380">
    <property type="component" value="Unplaced"/>
</dbReference>
<evidence type="ECO:0000313" key="14">
    <source>
        <dbReference type="Proteomes" id="UP000228380"/>
    </source>
</evidence>
<dbReference type="RefSeq" id="XP_038972013.1">
    <property type="nucleotide sequence ID" value="XM_039116085.1"/>
</dbReference>